<dbReference type="EMBL" id="QUNO01000038">
    <property type="protein sequence ID" value="REH18020.1"/>
    <property type="molecule type" value="Genomic_DNA"/>
</dbReference>
<organism evidence="1 2">
    <name type="scientific">Kutzneria buriramensis</name>
    <dbReference type="NCBI Taxonomy" id="1045776"/>
    <lineage>
        <taxon>Bacteria</taxon>
        <taxon>Bacillati</taxon>
        <taxon>Actinomycetota</taxon>
        <taxon>Actinomycetes</taxon>
        <taxon>Pseudonocardiales</taxon>
        <taxon>Pseudonocardiaceae</taxon>
        <taxon>Kutzneria</taxon>
    </lineage>
</organism>
<dbReference type="RefSeq" id="WP_147329053.1">
    <property type="nucleotide sequence ID" value="NZ_CP144378.1"/>
</dbReference>
<keyword evidence="2" id="KW-1185">Reference proteome</keyword>
<accession>A0A3E0G6A4</accession>
<gene>
    <name evidence="1" type="ORF">BCF44_1387</name>
</gene>
<sequence>MAMTEPERTPAGAADTRRTDVVELSVPRHDLGMETELRVQAAVWLLDDGPLAFLFCDDPRRTAETTAAGESVDLLFSTVHEFGLPWLHPDDELTFAPAAGWWCRVEGQDQITVEWPGPTGYPFLFDLDLPWPPGWWDAARARGFVVLLCGRFASLGEREPYDVLMAAAADGGLAGGAVPFESRRGV</sequence>
<comment type="caution">
    <text evidence="1">The sequence shown here is derived from an EMBL/GenBank/DDBJ whole genome shotgun (WGS) entry which is preliminary data.</text>
</comment>
<evidence type="ECO:0000313" key="2">
    <source>
        <dbReference type="Proteomes" id="UP000256269"/>
    </source>
</evidence>
<protein>
    <submittedName>
        <fullName evidence="1">Uncharacterized protein</fullName>
    </submittedName>
</protein>
<dbReference type="Proteomes" id="UP000256269">
    <property type="component" value="Unassembled WGS sequence"/>
</dbReference>
<name>A0A3E0G6A4_9PSEU</name>
<proteinExistence type="predicted"/>
<evidence type="ECO:0000313" key="1">
    <source>
        <dbReference type="EMBL" id="REH18020.1"/>
    </source>
</evidence>
<reference evidence="1 2" key="1">
    <citation type="submission" date="2018-08" db="EMBL/GenBank/DDBJ databases">
        <title>Genomic Encyclopedia of Archaeal and Bacterial Type Strains, Phase II (KMG-II): from individual species to whole genera.</title>
        <authorList>
            <person name="Goeker M."/>
        </authorList>
    </citation>
    <scope>NUCLEOTIDE SEQUENCE [LARGE SCALE GENOMIC DNA]</scope>
    <source>
        <strain evidence="1 2">DSM 45791</strain>
    </source>
</reference>
<dbReference type="AlphaFoldDB" id="A0A3E0G6A4"/>